<protein>
    <submittedName>
        <fullName evidence="2">Uncharacterized protein</fullName>
    </submittedName>
</protein>
<proteinExistence type="predicted"/>
<reference evidence="2 3" key="1">
    <citation type="journal article" date="2012" name="Genome Biol.">
        <title>Genome and low-iron response of an oceanic diatom adapted to chronic iron limitation.</title>
        <authorList>
            <person name="Lommer M."/>
            <person name="Specht M."/>
            <person name="Roy A.S."/>
            <person name="Kraemer L."/>
            <person name="Andreson R."/>
            <person name="Gutowska M.A."/>
            <person name="Wolf J."/>
            <person name="Bergner S.V."/>
            <person name="Schilhabel M.B."/>
            <person name="Klostermeier U.C."/>
            <person name="Beiko R.G."/>
            <person name="Rosenstiel P."/>
            <person name="Hippler M."/>
            <person name="Laroche J."/>
        </authorList>
    </citation>
    <scope>NUCLEOTIDE SEQUENCE [LARGE SCALE GENOMIC DNA]</scope>
    <source>
        <strain evidence="2 3">CCMP1005</strain>
    </source>
</reference>
<dbReference type="Proteomes" id="UP000266841">
    <property type="component" value="Unassembled WGS sequence"/>
</dbReference>
<comment type="caution">
    <text evidence="2">The sequence shown here is derived from an EMBL/GenBank/DDBJ whole genome shotgun (WGS) entry which is preliminary data.</text>
</comment>
<evidence type="ECO:0000313" key="3">
    <source>
        <dbReference type="Proteomes" id="UP000266841"/>
    </source>
</evidence>
<name>K0T2K8_THAOC</name>
<evidence type="ECO:0000256" key="1">
    <source>
        <dbReference type="SAM" id="MobiDB-lite"/>
    </source>
</evidence>
<evidence type="ECO:0000313" key="2">
    <source>
        <dbReference type="EMBL" id="EJK71995.1"/>
    </source>
</evidence>
<accession>K0T2K8</accession>
<feature type="region of interest" description="Disordered" evidence="1">
    <location>
        <begin position="227"/>
        <end position="270"/>
    </location>
</feature>
<dbReference type="EMBL" id="AGNL01006499">
    <property type="protein sequence ID" value="EJK71995.1"/>
    <property type="molecule type" value="Genomic_DNA"/>
</dbReference>
<feature type="non-terminal residue" evidence="2">
    <location>
        <position position="1"/>
    </location>
</feature>
<dbReference type="AlphaFoldDB" id="K0T2K8"/>
<feature type="compositionally biased region" description="Basic and acidic residues" evidence="1">
    <location>
        <begin position="162"/>
        <end position="179"/>
    </location>
</feature>
<feature type="compositionally biased region" description="Low complexity" evidence="1">
    <location>
        <begin position="242"/>
        <end position="265"/>
    </location>
</feature>
<feature type="region of interest" description="Disordered" evidence="1">
    <location>
        <begin position="136"/>
        <end position="209"/>
    </location>
</feature>
<sequence length="1233" mass="139862">FGKLETLKAISDSQFGPSQETMLGFFPDRNEVFSGKQLRLLFSNYDVGSQAWIKRANQVSLAEHGPSVESICESFGGKCRRYGGQGELWHYEPLDAMQNIVSKRKIRRSSSFGDLSDRSTANDTILVTTDDTRRAHRIGEDYQKPAKRPNPHIRRNKLPFIRGDKAARYDEEEPRRQPLREVNPSSQVSGEKHRRAQPGKENNFVPQTSQVKRLNSRRAFGVLKQSSCETREAIPGESSVNQSSQQRTSRRQQPQSQTRRSPLSSAIDVLTDEGNVRKDVAEEIINSRKRPTHLAVWERQLLEFLRDIDDGSQHAGKRSKKSESDKVAETQINFEQVQGPEWSAEESSKNATYHMLKKDGRMYNNVGRAISGGSVDRAGKGLAMWLKSSDGKEVKDVLLKELSTVENASVILSSIKSSVSHHHSKGSRAKEAASFIYHLAFAVTFRPEGAEGKALSVKALQSLTGLGKDQIAIGRKAAKVAASESTQVKALGRNARSDRIQEIAQGFIYDWILDHQELSTDPVSRLDTNQNKKTVINPHTGQEEDVARRIWNLATNLRRHEHFIKSAYYADFQRATNNATIAIRTFEKVLKKVAVFVSDPKVESCVDEKFSQSRHYMSAIAEVFRTLPREQRETLQQTVVEDGHLSYEHLNKIMKKEDPYQLADAICCPKIQCPELRHEGIKDIPKIVPVSCSFGTGGLDKKDGFAKEPCPHCREKRKLGILDTLAGFESLREKKVDVKEWYDADRQGTNSKGQQNKQRELGTKSMTVPELISKCKKQNEILIPHVAGIRHMQYVREYDLSNMDEDTIVISTDFGATMDLYANELKNASVNDHAVICNFVVYSNRRMRPGWYILGFLSMAANAHILFCLVQNEDGTTSMKPFYDVDVHHFIADTKTKGKKADHATHNTALDKIIELYKDKIPNLKRVIINTDNCPGQYRCRQTFLKIASIVERHPGIQIIHALAIVENFKGVHDSVGKDIIQRVRQGEKEGDRSENGFRVFVNCRAWLDGKKEWKALEAKGDYAAFAKKGQNAIDSRSLWYICETGEEQALRQAEEPSHAERILLCDRSYIMDTQGRKPIEGTTSLHEICSVATSIPSEHPRKYPVLVANWPCRCVVCRDSKIAVKYLESEKRYCYSVPRENAECKWNKHRKQRIVYMTVACLSHDDARALNGKAACYLDGGKRLMGNINNYNTDAQEWEFVPEDDEEKSAQIITMKYKEACQAMQLYQYFNK</sequence>
<keyword evidence="3" id="KW-1185">Reference proteome</keyword>
<gene>
    <name evidence="2" type="ORF">THAOC_06513</name>
</gene>
<organism evidence="2 3">
    <name type="scientific">Thalassiosira oceanica</name>
    <name type="common">Marine diatom</name>
    <dbReference type="NCBI Taxonomy" id="159749"/>
    <lineage>
        <taxon>Eukaryota</taxon>
        <taxon>Sar</taxon>
        <taxon>Stramenopiles</taxon>
        <taxon>Ochrophyta</taxon>
        <taxon>Bacillariophyta</taxon>
        <taxon>Coscinodiscophyceae</taxon>
        <taxon>Thalassiosirophycidae</taxon>
        <taxon>Thalassiosirales</taxon>
        <taxon>Thalassiosiraceae</taxon>
        <taxon>Thalassiosira</taxon>
    </lineage>
</organism>
<feature type="compositionally biased region" description="Basic residues" evidence="1">
    <location>
        <begin position="145"/>
        <end position="157"/>
    </location>
</feature>